<accession>A0ABD4Z717</accession>
<evidence type="ECO:0000256" key="1">
    <source>
        <dbReference type="ARBA" id="ARBA00007118"/>
    </source>
</evidence>
<reference evidence="5 6" key="1">
    <citation type="submission" date="2023-05" db="EMBL/GenBank/DDBJ databases">
        <title>A new hyperthermophilic archaea 'Ignisphaera cupida' sp. nov. and description of the family 'Ignisphaeraceae' fam. nov.</title>
        <authorList>
            <person name="Podosokorskaya O.A."/>
            <person name="Elcheninov A.G."/>
            <person name="Klukina A."/>
            <person name="Merkel A.Y."/>
        </authorList>
    </citation>
    <scope>NUCLEOTIDE SEQUENCE [LARGE SCALE GENOMIC DNA]</scope>
    <source>
        <strain evidence="5 6">4213-co</strain>
    </source>
</reference>
<feature type="domain" description="Nitroreductase" evidence="3">
    <location>
        <begin position="7"/>
        <end position="74"/>
    </location>
</feature>
<dbReference type="Proteomes" id="UP001529235">
    <property type="component" value="Unassembled WGS sequence"/>
</dbReference>
<dbReference type="RefSeq" id="WP_285273783.1">
    <property type="nucleotide sequence ID" value="NZ_JASNVW010000003.1"/>
</dbReference>
<comment type="caution">
    <text evidence="5">The sequence shown here is derived from an EMBL/GenBank/DDBJ whole genome shotgun (WGS) entry which is preliminary data.</text>
</comment>
<dbReference type="Gene3D" id="3.40.109.10">
    <property type="entry name" value="NADH Oxidase"/>
    <property type="match status" value="1"/>
</dbReference>
<dbReference type="InterPro" id="IPR000415">
    <property type="entry name" value="Nitroreductase-like"/>
</dbReference>
<dbReference type="Pfam" id="PF14512">
    <property type="entry name" value="TM1586_NiRdase"/>
    <property type="match status" value="1"/>
</dbReference>
<keyword evidence="6" id="KW-1185">Reference proteome</keyword>
<protein>
    <submittedName>
        <fullName evidence="5">Nitroreductase family protein</fullName>
    </submittedName>
</protein>
<dbReference type="PANTHER" id="PTHR43673:SF10">
    <property type="entry name" value="NADH DEHYDROGENASE_NAD(P)H NITROREDUCTASE XCC3605-RELATED"/>
    <property type="match status" value="1"/>
</dbReference>
<evidence type="ECO:0000259" key="3">
    <source>
        <dbReference type="Pfam" id="PF00881"/>
    </source>
</evidence>
<keyword evidence="2" id="KW-0560">Oxidoreductase</keyword>
<evidence type="ECO:0000259" key="4">
    <source>
        <dbReference type="Pfam" id="PF14512"/>
    </source>
</evidence>
<gene>
    <name evidence="5" type="ORF">QPL79_05420</name>
</gene>
<organism evidence="5 6">
    <name type="scientific">Ignisphaera cupida</name>
    <dbReference type="NCBI Taxonomy" id="3050454"/>
    <lineage>
        <taxon>Archaea</taxon>
        <taxon>Thermoproteota</taxon>
        <taxon>Thermoprotei</taxon>
        <taxon>Desulfurococcales</taxon>
        <taxon>Desulfurococcaceae</taxon>
        <taxon>Ignisphaera</taxon>
    </lineage>
</organism>
<dbReference type="InterPro" id="IPR029479">
    <property type="entry name" value="Nitroreductase"/>
</dbReference>
<dbReference type="PANTHER" id="PTHR43673">
    <property type="entry name" value="NAD(P)H NITROREDUCTASE YDGI-RELATED"/>
    <property type="match status" value="1"/>
</dbReference>
<sequence>MGVYETILSRRSIRAYKREPIKREDLEKILEAARWAPSAGNRQPWHFIVVIDDELKEKLVPACRNQQFIADAGAIIVGLANVEASPKWAVVDTTIALEHIVLEATELGYGTCWIGAFDEAEVKKILNIPDKYRVVALIPVGVPAESPPPRPRKQLRDIASLNLFGNPWEMPEI</sequence>
<proteinExistence type="inferred from homology"/>
<dbReference type="InterPro" id="IPR029478">
    <property type="entry name" value="TM1586_NiRdase"/>
</dbReference>
<feature type="domain" description="Putative nitroreductase TM1586" evidence="4">
    <location>
        <begin position="97"/>
        <end position="163"/>
    </location>
</feature>
<evidence type="ECO:0000313" key="6">
    <source>
        <dbReference type="Proteomes" id="UP001529235"/>
    </source>
</evidence>
<dbReference type="GO" id="GO:0016491">
    <property type="term" value="F:oxidoreductase activity"/>
    <property type="evidence" value="ECO:0007669"/>
    <property type="project" value="UniProtKB-KW"/>
</dbReference>
<comment type="similarity">
    <text evidence="1">Belongs to the nitroreductase family.</text>
</comment>
<name>A0ABD4Z717_9CREN</name>
<dbReference type="Pfam" id="PF00881">
    <property type="entry name" value="Nitroreductase"/>
    <property type="match status" value="1"/>
</dbReference>
<dbReference type="SUPFAM" id="SSF55469">
    <property type="entry name" value="FMN-dependent nitroreductase-like"/>
    <property type="match status" value="1"/>
</dbReference>
<evidence type="ECO:0000256" key="2">
    <source>
        <dbReference type="ARBA" id="ARBA00023002"/>
    </source>
</evidence>
<evidence type="ECO:0000313" key="5">
    <source>
        <dbReference type="EMBL" id="MDK6028797.1"/>
    </source>
</evidence>
<dbReference type="AlphaFoldDB" id="A0ABD4Z717"/>
<dbReference type="CDD" id="cd02139">
    <property type="entry name" value="nitroreductase"/>
    <property type="match status" value="1"/>
</dbReference>
<dbReference type="EMBL" id="JASNVW010000003">
    <property type="protein sequence ID" value="MDK6028797.1"/>
    <property type="molecule type" value="Genomic_DNA"/>
</dbReference>